<dbReference type="SMART" id="SM00382">
    <property type="entry name" value="AAA"/>
    <property type="match status" value="2"/>
</dbReference>
<dbReference type="PROSITE" id="PS00211">
    <property type="entry name" value="ABC_TRANSPORTER_1"/>
    <property type="match status" value="1"/>
</dbReference>
<dbReference type="CDD" id="cd03226">
    <property type="entry name" value="ABC_cobalt_CbiO_domain2"/>
    <property type="match status" value="1"/>
</dbReference>
<dbReference type="FunFam" id="3.40.50.300:FF:000224">
    <property type="entry name" value="Energy-coupling factor transporter ATP-binding protein EcfA"/>
    <property type="match status" value="1"/>
</dbReference>
<dbReference type="Proteomes" id="UP000283431">
    <property type="component" value="Unassembled WGS sequence"/>
</dbReference>
<dbReference type="InterPro" id="IPR003593">
    <property type="entry name" value="AAA+_ATPase"/>
</dbReference>
<dbReference type="GO" id="GO:0005524">
    <property type="term" value="F:ATP binding"/>
    <property type="evidence" value="ECO:0007669"/>
    <property type="project" value="UniProtKB-KW"/>
</dbReference>
<dbReference type="PANTHER" id="PTHR43553">
    <property type="entry name" value="HEAVY METAL TRANSPORTER"/>
    <property type="match status" value="1"/>
</dbReference>
<dbReference type="Pfam" id="PF00005">
    <property type="entry name" value="ABC_tran"/>
    <property type="match status" value="2"/>
</dbReference>
<evidence type="ECO:0000256" key="4">
    <source>
        <dbReference type="ARBA" id="ARBA00022475"/>
    </source>
</evidence>
<dbReference type="EMBL" id="QSDV01000001">
    <property type="protein sequence ID" value="RGZ20310.1"/>
    <property type="molecule type" value="Genomic_DNA"/>
</dbReference>
<keyword evidence="8" id="KW-1278">Translocase</keyword>
<organism evidence="14 15">
    <name type="scientific">Agathobacter rectalis</name>
    <dbReference type="NCBI Taxonomy" id="39491"/>
    <lineage>
        <taxon>Bacteria</taxon>
        <taxon>Bacillati</taxon>
        <taxon>Bacillota</taxon>
        <taxon>Clostridia</taxon>
        <taxon>Lachnospirales</taxon>
        <taxon>Lachnospiraceae</taxon>
        <taxon>Agathobacter</taxon>
    </lineage>
</organism>
<evidence type="ECO:0000256" key="7">
    <source>
        <dbReference type="ARBA" id="ARBA00022840"/>
    </source>
</evidence>
<evidence type="ECO:0000313" key="12">
    <source>
        <dbReference type="EMBL" id="RGZ20310.1"/>
    </source>
</evidence>
<accession>A0A396FJK0</accession>
<feature type="domain" description="ABC transporter" evidence="11">
    <location>
        <begin position="268"/>
        <end position="477"/>
    </location>
</feature>
<dbReference type="SUPFAM" id="SSF52540">
    <property type="entry name" value="P-loop containing nucleoside triphosphate hydrolases"/>
    <property type="match status" value="2"/>
</dbReference>
<evidence type="ECO:0000256" key="10">
    <source>
        <dbReference type="ARBA" id="ARBA00025157"/>
    </source>
</evidence>
<dbReference type="AlphaFoldDB" id="A0A396FJK0"/>
<keyword evidence="9" id="KW-0472">Membrane</keyword>
<dbReference type="PANTHER" id="PTHR43553:SF23">
    <property type="entry name" value="ABC TRANSPORTER ATP-BINDING COMPONENT"/>
    <property type="match status" value="1"/>
</dbReference>
<evidence type="ECO:0000256" key="6">
    <source>
        <dbReference type="ARBA" id="ARBA00022741"/>
    </source>
</evidence>
<dbReference type="EMBL" id="QRPB01000002">
    <property type="protein sequence ID" value="RHL82896.1"/>
    <property type="molecule type" value="Genomic_DNA"/>
</dbReference>
<comment type="subcellular location">
    <subcellularLocation>
        <location evidence="1">Cell membrane</location>
        <topology evidence="1">Peripheral membrane protein</topology>
    </subcellularLocation>
</comment>
<reference evidence="15 16" key="1">
    <citation type="submission" date="2018-08" db="EMBL/GenBank/DDBJ databases">
        <title>A genome reference for cultivated species of the human gut microbiota.</title>
        <authorList>
            <person name="Zou Y."/>
            <person name="Xue W."/>
            <person name="Luo G."/>
        </authorList>
    </citation>
    <scope>NUCLEOTIDE SEQUENCE [LARGE SCALE GENOMIC DNA]</scope>
    <source>
        <strain evidence="14 15">AF36-2BH</strain>
        <strain evidence="13 16">AM48-7</strain>
        <strain evidence="12 17">AM54-25XD</strain>
    </source>
</reference>
<dbReference type="Proteomes" id="UP000285209">
    <property type="component" value="Unassembled WGS sequence"/>
</dbReference>
<evidence type="ECO:0000259" key="11">
    <source>
        <dbReference type="PROSITE" id="PS50893"/>
    </source>
</evidence>
<dbReference type="GO" id="GO:0042626">
    <property type="term" value="F:ATPase-coupled transmembrane transporter activity"/>
    <property type="evidence" value="ECO:0007669"/>
    <property type="project" value="TreeGrafter"/>
</dbReference>
<comment type="caution">
    <text evidence="14">The sequence shown here is derived from an EMBL/GenBank/DDBJ whole genome shotgun (WGS) entry which is preliminary data.</text>
</comment>
<keyword evidence="4" id="KW-1003">Cell membrane</keyword>
<evidence type="ECO:0000256" key="3">
    <source>
        <dbReference type="ARBA" id="ARBA00022448"/>
    </source>
</evidence>
<dbReference type="Proteomes" id="UP000266698">
    <property type="component" value="Unassembled WGS sequence"/>
</dbReference>
<keyword evidence="3" id="KW-0813">Transport</keyword>
<dbReference type="CDD" id="cd03225">
    <property type="entry name" value="ABC_cobalt_CbiO_domain1"/>
    <property type="match status" value="1"/>
</dbReference>
<keyword evidence="6" id="KW-0547">Nucleotide-binding</keyword>
<dbReference type="InterPro" id="IPR027417">
    <property type="entry name" value="P-loop_NTPase"/>
</dbReference>
<feature type="domain" description="ABC transporter" evidence="11">
    <location>
        <begin position="6"/>
        <end position="245"/>
    </location>
</feature>
<evidence type="ECO:0000313" key="15">
    <source>
        <dbReference type="Proteomes" id="UP000266698"/>
    </source>
</evidence>
<proteinExistence type="inferred from homology"/>
<dbReference type="InterPro" id="IPR003439">
    <property type="entry name" value="ABC_transporter-like_ATP-bd"/>
</dbReference>
<evidence type="ECO:0000256" key="1">
    <source>
        <dbReference type="ARBA" id="ARBA00004202"/>
    </source>
</evidence>
<gene>
    <name evidence="14" type="ORF">DW001_02700</name>
    <name evidence="13" type="ORF">DW975_00060</name>
    <name evidence="12" type="ORF">DXA03_02180</name>
</gene>
<evidence type="ECO:0000313" key="13">
    <source>
        <dbReference type="EMBL" id="RGZ76813.1"/>
    </source>
</evidence>
<keyword evidence="7 14" id="KW-0067">ATP-binding</keyword>
<comment type="similarity">
    <text evidence="2">Belongs to the ABC transporter superfamily.</text>
</comment>
<sequence length="477" mass="54558">MEDIMIQIENVSFQYNNSEKGALKDVSISVDKGECVLLCGASGCGKTTITRLINGLIPHFYEGEYSGNVSVYGMNVQSEELYNISKKVGSVFQNPRSQFFCMDTTSEVAFGCENMGLVENDINERVKLAVSELEMENLMDRDIFKLSGGEKQRVACGSVTAMQPDVFVLDEPTSNLDKESIERLKNTLLLWKKQGKTIVIAEHRLYWLKEICDRVVYLEHGRIMFDITMQEFLKFSEQKLQNLGLRTMQPHCDESSKRHEYIAKKSDIVLKNYYFSYGEKKVLEFGDMRLPKNELIAITGQNGAGKSTFVRCFCGLEKKFKGQTVIEEKQYKPKEMLRKCYLVMQDVNHQLFCESVEDEVLLGASDTGKEIQERAREIMQKLGIWEFRDKHPMSLSGGQKQRVAIASSVLAEKEILIFDEPTSGLDYCHMVSTAQLFKELRDMGKSIFIITHDRELIERCCNYELNVADRQAILYGL</sequence>
<dbReference type="InterPro" id="IPR050095">
    <property type="entry name" value="ECF_ABC_transporter_ATP-bd"/>
</dbReference>
<dbReference type="Gene3D" id="3.40.50.300">
    <property type="entry name" value="P-loop containing nucleotide triphosphate hydrolases"/>
    <property type="match status" value="2"/>
</dbReference>
<evidence type="ECO:0000256" key="2">
    <source>
        <dbReference type="ARBA" id="ARBA00005417"/>
    </source>
</evidence>
<keyword evidence="5" id="KW-0677">Repeat</keyword>
<dbReference type="EMBL" id="QSEN01000001">
    <property type="protein sequence ID" value="RGZ76813.1"/>
    <property type="molecule type" value="Genomic_DNA"/>
</dbReference>
<evidence type="ECO:0000256" key="9">
    <source>
        <dbReference type="ARBA" id="ARBA00023136"/>
    </source>
</evidence>
<dbReference type="GO" id="GO:0043190">
    <property type="term" value="C:ATP-binding cassette (ABC) transporter complex"/>
    <property type="evidence" value="ECO:0007669"/>
    <property type="project" value="TreeGrafter"/>
</dbReference>
<dbReference type="PROSITE" id="PS50893">
    <property type="entry name" value="ABC_TRANSPORTER_2"/>
    <property type="match status" value="2"/>
</dbReference>
<dbReference type="InterPro" id="IPR017871">
    <property type="entry name" value="ABC_transporter-like_CS"/>
</dbReference>
<dbReference type="GO" id="GO:0016887">
    <property type="term" value="F:ATP hydrolysis activity"/>
    <property type="evidence" value="ECO:0007669"/>
    <property type="project" value="InterPro"/>
</dbReference>
<evidence type="ECO:0000313" key="16">
    <source>
        <dbReference type="Proteomes" id="UP000283431"/>
    </source>
</evidence>
<evidence type="ECO:0000313" key="14">
    <source>
        <dbReference type="EMBL" id="RHL82896.1"/>
    </source>
</evidence>
<protein>
    <submittedName>
        <fullName evidence="14">ATP-binding cassette domain-containing protein</fullName>
    </submittedName>
</protein>
<evidence type="ECO:0000256" key="5">
    <source>
        <dbReference type="ARBA" id="ARBA00022737"/>
    </source>
</evidence>
<evidence type="ECO:0000313" key="17">
    <source>
        <dbReference type="Proteomes" id="UP000285209"/>
    </source>
</evidence>
<name>A0A396FJK0_9FIRM</name>
<comment type="function">
    <text evidence="10">Probably part of an ABC transporter complex. Responsible for energy coupling to the transport system.</text>
</comment>
<evidence type="ECO:0000256" key="8">
    <source>
        <dbReference type="ARBA" id="ARBA00022967"/>
    </source>
</evidence>
<dbReference type="InterPro" id="IPR015856">
    <property type="entry name" value="ABC_transpr_CbiO/EcfA_su"/>
</dbReference>